<keyword evidence="1" id="KW-0808">Transferase</keyword>
<dbReference type="EMBL" id="SGWX01000001">
    <property type="protein sequence ID" value="RZS60203.1"/>
    <property type="molecule type" value="Genomic_DNA"/>
</dbReference>
<dbReference type="SUPFAM" id="SSF52317">
    <property type="entry name" value="Class I glutamine amidotransferase-like"/>
    <property type="match status" value="1"/>
</dbReference>
<dbReference type="GO" id="GO:0044210">
    <property type="term" value="P:'de novo' CTP biosynthetic process"/>
    <property type="evidence" value="ECO:0007669"/>
    <property type="project" value="UniProtKB-UniPathway"/>
</dbReference>
<reference evidence="1 2" key="1">
    <citation type="submission" date="2019-02" db="EMBL/GenBank/DDBJ databases">
        <title>Sequencing the genomes of 1000 actinobacteria strains.</title>
        <authorList>
            <person name="Klenk H.-P."/>
        </authorList>
    </citation>
    <scope>NUCLEOTIDE SEQUENCE [LARGE SCALE GENOMIC DNA]</scope>
    <source>
        <strain evidence="1 2">DSM 16932</strain>
    </source>
</reference>
<dbReference type="Proteomes" id="UP000293852">
    <property type="component" value="Unassembled WGS sequence"/>
</dbReference>
<proteinExistence type="predicted"/>
<dbReference type="OrthoDB" id="2680086at2"/>
<name>A0A4Q7M023_9MICO</name>
<organism evidence="1 2">
    <name type="scientific">Xylanimonas ulmi</name>
    <dbReference type="NCBI Taxonomy" id="228973"/>
    <lineage>
        <taxon>Bacteria</taxon>
        <taxon>Bacillati</taxon>
        <taxon>Actinomycetota</taxon>
        <taxon>Actinomycetes</taxon>
        <taxon>Micrococcales</taxon>
        <taxon>Promicromonosporaceae</taxon>
        <taxon>Xylanimonas</taxon>
    </lineage>
</organism>
<dbReference type="AlphaFoldDB" id="A0A4Q7M023"/>
<keyword evidence="2" id="KW-1185">Reference proteome</keyword>
<dbReference type="PROSITE" id="PS51273">
    <property type="entry name" value="GATASE_TYPE_1"/>
    <property type="match status" value="1"/>
</dbReference>
<evidence type="ECO:0000313" key="1">
    <source>
        <dbReference type="EMBL" id="RZS60203.1"/>
    </source>
</evidence>
<dbReference type="RefSeq" id="WP_130411925.1">
    <property type="nucleotide sequence ID" value="NZ_SGWX01000001.1"/>
</dbReference>
<dbReference type="InterPro" id="IPR029062">
    <property type="entry name" value="Class_I_gatase-like"/>
</dbReference>
<dbReference type="UniPathway" id="UPA00159">
    <property type="reaction ID" value="UER00277"/>
</dbReference>
<protein>
    <submittedName>
        <fullName evidence="1">Glutamine amidotransferase class I</fullName>
    </submittedName>
</protein>
<gene>
    <name evidence="1" type="ORF">EV386_0453</name>
</gene>
<evidence type="ECO:0000313" key="2">
    <source>
        <dbReference type="Proteomes" id="UP000293852"/>
    </source>
</evidence>
<comment type="caution">
    <text evidence="1">The sequence shown here is derived from an EMBL/GenBank/DDBJ whole genome shotgun (WGS) entry which is preliminary data.</text>
</comment>
<keyword evidence="1" id="KW-0315">Glutamine amidotransferase</keyword>
<dbReference type="Gene3D" id="3.40.50.880">
    <property type="match status" value="1"/>
</dbReference>
<accession>A0A4Q7M023</accession>
<dbReference type="GO" id="GO:0016740">
    <property type="term" value="F:transferase activity"/>
    <property type="evidence" value="ECO:0007669"/>
    <property type="project" value="UniProtKB-KW"/>
</dbReference>
<sequence length="248" mass="25742">MTSPSTGLRRVPTRVALVGDRSPAVRAHTRIPDIAARFPDVDLLWVASTAVTPADAEAFDGLWVVPGSPYADEDRVVAAIGAARRAGTPLLGTCGGYQHMLLEFARGVAGLRVRHAESAAGPDDVRALITPLACSLVGHCGQVDLQPGTLAADLLGERAFERYHCSFGLAAADAGPLVEAGMVVSGRSPDGDPRVVELPGAGFWFGVAFQPELADTQPHPVIEAFIGAARERAARRAASPTAPRGAAA</sequence>